<comment type="similarity">
    <text evidence="1">Belongs to the short-chain dehydrogenases/reductases (SDR) family.</text>
</comment>
<dbReference type="OrthoDB" id="10253736at2759"/>
<accession>A0A8S3QD34</accession>
<evidence type="ECO:0000256" key="2">
    <source>
        <dbReference type="ARBA" id="ARBA00023002"/>
    </source>
</evidence>
<name>A0A8S3QD34_MYTED</name>
<evidence type="ECO:0000313" key="3">
    <source>
        <dbReference type="EMBL" id="CAG2193348.1"/>
    </source>
</evidence>
<evidence type="ECO:0000313" key="4">
    <source>
        <dbReference type="Proteomes" id="UP000683360"/>
    </source>
</evidence>
<keyword evidence="4" id="KW-1185">Reference proteome</keyword>
<proteinExistence type="inferred from homology"/>
<dbReference type="EC" id="1.1.1.105" evidence="3"/>
<organism evidence="3 4">
    <name type="scientific">Mytilus edulis</name>
    <name type="common">Blue mussel</name>
    <dbReference type="NCBI Taxonomy" id="6550"/>
    <lineage>
        <taxon>Eukaryota</taxon>
        <taxon>Metazoa</taxon>
        <taxon>Spiralia</taxon>
        <taxon>Lophotrochozoa</taxon>
        <taxon>Mollusca</taxon>
        <taxon>Bivalvia</taxon>
        <taxon>Autobranchia</taxon>
        <taxon>Pteriomorphia</taxon>
        <taxon>Mytilida</taxon>
        <taxon>Mytiloidea</taxon>
        <taxon>Mytilidae</taxon>
        <taxon>Mytilinae</taxon>
        <taxon>Mytilus</taxon>
    </lineage>
</organism>
<dbReference type="Proteomes" id="UP000683360">
    <property type="component" value="Unassembled WGS sequence"/>
</dbReference>
<dbReference type="AlphaFoldDB" id="A0A8S3QD34"/>
<dbReference type="EMBL" id="CAJPWZ010000459">
    <property type="protein sequence ID" value="CAG2193348.1"/>
    <property type="molecule type" value="Genomic_DNA"/>
</dbReference>
<keyword evidence="2 3" id="KW-0560">Oxidoreductase</keyword>
<protein>
    <submittedName>
        <fullName evidence="3">SDR16C5</fullName>
        <ecNumber evidence="3">1.1.1.105</ecNumber>
    </submittedName>
</protein>
<comment type="caution">
    <text evidence="3">The sequence shown here is derived from an EMBL/GenBank/DDBJ whole genome shotgun (WGS) entry which is preliminary data.</text>
</comment>
<evidence type="ECO:0000256" key="1">
    <source>
        <dbReference type="ARBA" id="ARBA00006484"/>
    </source>
</evidence>
<sequence>MLRKINDRDVIFEEAMDIVSEPNEEHQEVQETNKGRQLENDHIVTETGDTYFTTETNDIAHLEVMQKNLDPMEGASPYYKELYKRRFVNDSNDKENDIPVSHTFHQNQLYSDLPMPYVEILKLGKTGVKTTTVCPSFVSSGMVKQIKDKLTEISTPETVGAEVVKGIQCEEEHVYIPRHLHFGLKLQMFFPLKFFRWLKEFGELGIVPQYDPNT</sequence>
<dbReference type="PANTHER" id="PTHR24322:SF736">
    <property type="entry name" value="RETINOL DEHYDROGENASE 10"/>
    <property type="match status" value="1"/>
</dbReference>
<dbReference type="GO" id="GO:0004745">
    <property type="term" value="F:all-trans-retinol dehydrogenase (NAD+) activity"/>
    <property type="evidence" value="ECO:0007669"/>
    <property type="project" value="UniProtKB-EC"/>
</dbReference>
<reference evidence="3" key="1">
    <citation type="submission" date="2021-03" db="EMBL/GenBank/DDBJ databases">
        <authorList>
            <person name="Bekaert M."/>
        </authorList>
    </citation>
    <scope>NUCLEOTIDE SEQUENCE</scope>
</reference>
<gene>
    <name evidence="3" type="ORF">MEDL_8435</name>
</gene>
<dbReference type="PANTHER" id="PTHR24322">
    <property type="entry name" value="PKSB"/>
    <property type="match status" value="1"/>
</dbReference>
<dbReference type="Gene3D" id="3.40.50.720">
    <property type="entry name" value="NAD(P)-binding Rossmann-like Domain"/>
    <property type="match status" value="1"/>
</dbReference>